<keyword evidence="1" id="KW-1133">Transmembrane helix</keyword>
<protein>
    <recommendedName>
        <fullName evidence="4">DUF4179 domain-containing protein</fullName>
    </recommendedName>
</protein>
<feature type="transmembrane region" description="Helical" evidence="1">
    <location>
        <begin position="47"/>
        <end position="67"/>
    </location>
</feature>
<dbReference type="STRING" id="742817.HMPREF9449_01231"/>
<proteinExistence type="predicted"/>
<evidence type="ECO:0000256" key="1">
    <source>
        <dbReference type="SAM" id="Phobius"/>
    </source>
</evidence>
<dbReference type="GeneID" id="98068813"/>
<evidence type="ECO:0000313" key="3">
    <source>
        <dbReference type="Proteomes" id="UP000004892"/>
    </source>
</evidence>
<sequence length="171" mass="20296">MSNLLNEKIKNQAEIFDTALPPFGHFERFEERLERHEQRKNRHARRWIIVTSAAATLALILMFQYFYPIRIPSATTDSIKEVTTYYNRQLQQQINDIEQNINLVNEPERDEILKDITDMENESQKLDKKVPGITEEEYIAYIISRYNMQLESLEHIQTILKSLPNSKKQNL</sequence>
<name>H1DG45_9BACT</name>
<comment type="caution">
    <text evidence="2">The sequence shown here is derived from an EMBL/GenBank/DDBJ whole genome shotgun (WGS) entry which is preliminary data.</text>
</comment>
<dbReference type="Proteomes" id="UP000004892">
    <property type="component" value="Unassembled WGS sequence"/>
</dbReference>
<reference evidence="2 3" key="1">
    <citation type="submission" date="2012-01" db="EMBL/GenBank/DDBJ databases">
        <title>The Genome Sequence of Odoribacter laneus YIT 12061.</title>
        <authorList>
            <consortium name="The Broad Institute Genome Sequencing Platform"/>
            <person name="Earl A."/>
            <person name="Ward D."/>
            <person name="Feldgarden M."/>
            <person name="Gevers D."/>
            <person name="Morotomi M."/>
            <person name="Young S.K."/>
            <person name="Zeng Q."/>
            <person name="Gargeya S."/>
            <person name="Fitzgerald M."/>
            <person name="Haas B."/>
            <person name="Abouelleil A."/>
            <person name="Alvarado L."/>
            <person name="Arachchi H.M."/>
            <person name="Berlin A."/>
            <person name="Chapman S.B."/>
            <person name="Gearin G."/>
            <person name="Goldberg J."/>
            <person name="Griggs A."/>
            <person name="Gujja S."/>
            <person name="Hansen M."/>
            <person name="Heiman D."/>
            <person name="Howarth C."/>
            <person name="Larimer J."/>
            <person name="Lui A."/>
            <person name="MacDonald P.J.P."/>
            <person name="McCowen C."/>
            <person name="Montmayeur A."/>
            <person name="Murphy C."/>
            <person name="Neiman D."/>
            <person name="Pearson M."/>
            <person name="Priest M."/>
            <person name="Roberts A."/>
            <person name="Saif S."/>
            <person name="Shea T."/>
            <person name="Sisk P."/>
            <person name="Stolte C."/>
            <person name="Sykes S."/>
            <person name="Wortman J."/>
            <person name="Nusbaum C."/>
            <person name="Birren B."/>
        </authorList>
    </citation>
    <scope>NUCLEOTIDE SEQUENCE [LARGE SCALE GENOMIC DNA]</scope>
    <source>
        <strain evidence="2 3">YIT 12061</strain>
    </source>
</reference>
<dbReference type="RefSeq" id="WP_009136379.1">
    <property type="nucleotide sequence ID" value="NZ_JH594596.1"/>
</dbReference>
<dbReference type="eggNOG" id="ENOG5033GZF">
    <property type="taxonomic scope" value="Bacteria"/>
</dbReference>
<accession>H1DG45</accession>
<gene>
    <name evidence="2" type="ORF">HMPREF9449_01231</name>
</gene>
<dbReference type="HOGENOM" id="CLU_1561348_0_0_10"/>
<dbReference type="AlphaFoldDB" id="H1DG45"/>
<keyword evidence="1" id="KW-0812">Transmembrane</keyword>
<evidence type="ECO:0000313" key="2">
    <source>
        <dbReference type="EMBL" id="EHP48157.1"/>
    </source>
</evidence>
<keyword evidence="3" id="KW-1185">Reference proteome</keyword>
<dbReference type="EMBL" id="ADMC01000018">
    <property type="protein sequence ID" value="EHP48157.1"/>
    <property type="molecule type" value="Genomic_DNA"/>
</dbReference>
<dbReference type="PATRIC" id="fig|742817.3.peg.1307"/>
<evidence type="ECO:0008006" key="4">
    <source>
        <dbReference type="Google" id="ProtNLM"/>
    </source>
</evidence>
<keyword evidence="1" id="KW-0472">Membrane</keyword>
<organism evidence="2 3">
    <name type="scientific">Odoribacter laneus YIT 12061</name>
    <dbReference type="NCBI Taxonomy" id="742817"/>
    <lineage>
        <taxon>Bacteria</taxon>
        <taxon>Pseudomonadati</taxon>
        <taxon>Bacteroidota</taxon>
        <taxon>Bacteroidia</taxon>
        <taxon>Bacteroidales</taxon>
        <taxon>Odoribacteraceae</taxon>
        <taxon>Odoribacter</taxon>
    </lineage>
</organism>